<evidence type="ECO:0000256" key="3">
    <source>
        <dbReference type="ARBA" id="ARBA00023054"/>
    </source>
</evidence>
<evidence type="ECO:0000256" key="2">
    <source>
        <dbReference type="ARBA" id="ARBA00022490"/>
    </source>
</evidence>
<keyword evidence="4" id="KW-0206">Cytoskeleton</keyword>
<evidence type="ECO:0000313" key="6">
    <source>
        <dbReference type="EMBL" id="KRT78668.1"/>
    </source>
</evidence>
<dbReference type="PANTHER" id="PTHR44981">
    <property type="entry name" value="PERICENTRIN-LIKE PROTEIN, ISOFORM F"/>
    <property type="match status" value="1"/>
</dbReference>
<keyword evidence="2" id="KW-0963">Cytoplasm</keyword>
<feature type="coiled-coil region" evidence="5">
    <location>
        <begin position="306"/>
        <end position="340"/>
    </location>
</feature>
<dbReference type="GO" id="GO:0060090">
    <property type="term" value="F:molecular adaptor activity"/>
    <property type="evidence" value="ECO:0007669"/>
    <property type="project" value="InterPro"/>
</dbReference>
<evidence type="ECO:0000256" key="5">
    <source>
        <dbReference type="SAM" id="Coils"/>
    </source>
</evidence>
<keyword evidence="3 5" id="KW-0175">Coiled coil</keyword>
<reference evidence="6 7" key="1">
    <citation type="submission" date="2015-09" db="EMBL/GenBank/DDBJ databases">
        <title>Draft genome of the scarab beetle Oryctes borbonicus.</title>
        <authorList>
            <person name="Meyer J.M."/>
            <person name="Markov G.V."/>
            <person name="Baskaran P."/>
            <person name="Herrmann M."/>
            <person name="Sommer R.J."/>
            <person name="Roedelsperger C."/>
        </authorList>
    </citation>
    <scope>NUCLEOTIDE SEQUENCE [LARGE SCALE GENOMIC DNA]</scope>
    <source>
        <strain evidence="6">OB123</strain>
        <tissue evidence="6">Whole animal</tissue>
    </source>
</reference>
<dbReference type="OrthoDB" id="2020852at2759"/>
<sequence>MRSAQMSVSTAVQEVASSGEYELAEVVQSYERRLQEQVTLAKIDIIAALEHQIQVLAGGEVDSEWPTELLQIRNRFTEKYEKEIEEMKARHAQEVAQLKEEHFKVLNGALERARRRSLRDGESLTDKDVEIIKDRDNLKKTNSILRHLLGELLMYFTRCEDELNKTLVEEIMRYGFDKNITQIENELNVSIDSISSKDSEASNLTKRVHFTPNFTDLMNMVEASSVGDLDSKDLSLDLKNRLGSCLERLRSDANAILALTVDVRDKNAETRTDNGPKRTADAKNVSELQETVLSLTRQMIADSQVKGELAIELEDARNYAKSLESERVSLENHVQQLVDKQRVMERDLLDANKKIADLIECGHKEIVSEGYGQDHRNSSLGTLK</sequence>
<gene>
    <name evidence="6" type="ORF">AMK59_7046</name>
</gene>
<name>A0A0T6AUA1_9SCAR</name>
<dbReference type="GO" id="GO:0005813">
    <property type="term" value="C:centrosome"/>
    <property type="evidence" value="ECO:0007669"/>
    <property type="project" value="UniProtKB-SubCell"/>
</dbReference>
<protein>
    <submittedName>
        <fullName evidence="6">Uncharacterized protein</fullName>
    </submittedName>
</protein>
<organism evidence="6 7">
    <name type="scientific">Oryctes borbonicus</name>
    <dbReference type="NCBI Taxonomy" id="1629725"/>
    <lineage>
        <taxon>Eukaryota</taxon>
        <taxon>Metazoa</taxon>
        <taxon>Ecdysozoa</taxon>
        <taxon>Arthropoda</taxon>
        <taxon>Hexapoda</taxon>
        <taxon>Insecta</taxon>
        <taxon>Pterygota</taxon>
        <taxon>Neoptera</taxon>
        <taxon>Endopterygota</taxon>
        <taxon>Coleoptera</taxon>
        <taxon>Polyphaga</taxon>
        <taxon>Scarabaeiformia</taxon>
        <taxon>Scarabaeidae</taxon>
        <taxon>Dynastinae</taxon>
        <taxon>Oryctes</taxon>
    </lineage>
</organism>
<keyword evidence="7" id="KW-1185">Reference proteome</keyword>
<proteinExistence type="predicted"/>
<dbReference type="Proteomes" id="UP000051574">
    <property type="component" value="Unassembled WGS sequence"/>
</dbReference>
<evidence type="ECO:0000313" key="7">
    <source>
        <dbReference type="Proteomes" id="UP000051574"/>
    </source>
</evidence>
<accession>A0A0T6AUA1</accession>
<dbReference type="InterPro" id="IPR028745">
    <property type="entry name" value="AKAP9/Pericentrin"/>
</dbReference>
<dbReference type="PANTHER" id="PTHR44981:SF2">
    <property type="entry name" value="PERICENTRIN-LIKE PROTEIN, ISOFORM F"/>
    <property type="match status" value="1"/>
</dbReference>
<dbReference type="GO" id="GO:0007165">
    <property type="term" value="P:signal transduction"/>
    <property type="evidence" value="ECO:0007669"/>
    <property type="project" value="InterPro"/>
</dbReference>
<comment type="caution">
    <text evidence="6">The sequence shown here is derived from an EMBL/GenBank/DDBJ whole genome shotgun (WGS) entry which is preliminary data.</text>
</comment>
<dbReference type="EMBL" id="LJIG01022796">
    <property type="protein sequence ID" value="KRT78668.1"/>
    <property type="molecule type" value="Genomic_DNA"/>
</dbReference>
<evidence type="ECO:0000256" key="1">
    <source>
        <dbReference type="ARBA" id="ARBA00004300"/>
    </source>
</evidence>
<dbReference type="AlphaFoldDB" id="A0A0T6AUA1"/>
<evidence type="ECO:0000256" key="4">
    <source>
        <dbReference type="ARBA" id="ARBA00023212"/>
    </source>
</evidence>
<comment type="subcellular location">
    <subcellularLocation>
        <location evidence="1">Cytoplasm</location>
        <location evidence="1">Cytoskeleton</location>
        <location evidence="1">Microtubule organizing center</location>
        <location evidence="1">Centrosome</location>
    </subcellularLocation>
</comment>